<comment type="caution">
    <text evidence="2">The sequence shown here is derived from an EMBL/GenBank/DDBJ whole genome shotgun (WGS) entry which is preliminary data.</text>
</comment>
<protein>
    <submittedName>
        <fullName evidence="2">Uncharacterized protein</fullName>
    </submittedName>
</protein>
<feature type="compositionally biased region" description="Basic and acidic residues" evidence="1">
    <location>
        <begin position="1"/>
        <end position="12"/>
    </location>
</feature>
<keyword evidence="3" id="KW-1185">Reference proteome</keyword>
<dbReference type="AlphaFoldDB" id="A0A401U3R3"/>
<evidence type="ECO:0000313" key="2">
    <source>
        <dbReference type="EMBL" id="GCC49525.1"/>
    </source>
</evidence>
<evidence type="ECO:0000256" key="1">
    <source>
        <dbReference type="SAM" id="MobiDB-lite"/>
    </source>
</evidence>
<feature type="region of interest" description="Disordered" evidence="1">
    <location>
        <begin position="60"/>
        <end position="127"/>
    </location>
</feature>
<feature type="compositionally biased region" description="Basic and acidic residues" evidence="1">
    <location>
        <begin position="84"/>
        <end position="93"/>
    </location>
</feature>
<sequence length="127" mass="13537">MHALPRRDREGGAADAATGLGQGTARPVEPGDARCVDLRPRSGRLQSADISDQVFSGRLSSAASRRIGGPGRANFDEDSNEQPSELRPDDQVRARRAASRSAGRRNHLAGRQASGHRDPASLLFARA</sequence>
<organism evidence="2 3">
    <name type="scientific">Chiloscyllium punctatum</name>
    <name type="common">Brownbanded bambooshark</name>
    <name type="synonym">Hemiscyllium punctatum</name>
    <dbReference type="NCBI Taxonomy" id="137246"/>
    <lineage>
        <taxon>Eukaryota</taxon>
        <taxon>Metazoa</taxon>
        <taxon>Chordata</taxon>
        <taxon>Craniata</taxon>
        <taxon>Vertebrata</taxon>
        <taxon>Chondrichthyes</taxon>
        <taxon>Elasmobranchii</taxon>
        <taxon>Galeomorphii</taxon>
        <taxon>Galeoidea</taxon>
        <taxon>Orectolobiformes</taxon>
        <taxon>Hemiscylliidae</taxon>
        <taxon>Chiloscyllium</taxon>
    </lineage>
</organism>
<dbReference type="EMBL" id="BEZZ01271345">
    <property type="protein sequence ID" value="GCC49525.1"/>
    <property type="molecule type" value="Genomic_DNA"/>
</dbReference>
<accession>A0A401U3R3</accession>
<evidence type="ECO:0000313" key="3">
    <source>
        <dbReference type="Proteomes" id="UP000287033"/>
    </source>
</evidence>
<gene>
    <name evidence="2" type="ORF">chiPu_0033753</name>
</gene>
<feature type="compositionally biased region" description="Basic residues" evidence="1">
    <location>
        <begin position="94"/>
        <end position="108"/>
    </location>
</feature>
<feature type="region of interest" description="Disordered" evidence="1">
    <location>
        <begin position="1"/>
        <end position="36"/>
    </location>
</feature>
<proteinExistence type="predicted"/>
<dbReference type="Proteomes" id="UP000287033">
    <property type="component" value="Unassembled WGS sequence"/>
</dbReference>
<reference evidence="2 3" key="1">
    <citation type="journal article" date="2018" name="Nat. Ecol. Evol.">
        <title>Shark genomes provide insights into elasmobranch evolution and the origin of vertebrates.</title>
        <authorList>
            <person name="Hara Y"/>
            <person name="Yamaguchi K"/>
            <person name="Onimaru K"/>
            <person name="Kadota M"/>
            <person name="Koyanagi M"/>
            <person name="Keeley SD"/>
            <person name="Tatsumi K"/>
            <person name="Tanaka K"/>
            <person name="Motone F"/>
            <person name="Kageyama Y"/>
            <person name="Nozu R"/>
            <person name="Adachi N"/>
            <person name="Nishimura O"/>
            <person name="Nakagawa R"/>
            <person name="Tanegashima C"/>
            <person name="Kiyatake I"/>
            <person name="Matsumoto R"/>
            <person name="Murakumo K"/>
            <person name="Nishida K"/>
            <person name="Terakita A"/>
            <person name="Kuratani S"/>
            <person name="Sato K"/>
            <person name="Hyodo S Kuraku.S."/>
        </authorList>
    </citation>
    <scope>NUCLEOTIDE SEQUENCE [LARGE SCALE GENOMIC DNA]</scope>
</reference>
<name>A0A401U3R3_CHIPU</name>